<organism evidence="2 3">
    <name type="scientific">Mya arenaria</name>
    <name type="common">Soft-shell clam</name>
    <dbReference type="NCBI Taxonomy" id="6604"/>
    <lineage>
        <taxon>Eukaryota</taxon>
        <taxon>Metazoa</taxon>
        <taxon>Spiralia</taxon>
        <taxon>Lophotrochozoa</taxon>
        <taxon>Mollusca</taxon>
        <taxon>Bivalvia</taxon>
        <taxon>Autobranchia</taxon>
        <taxon>Heteroconchia</taxon>
        <taxon>Euheterodonta</taxon>
        <taxon>Imparidentia</taxon>
        <taxon>Neoheterodontei</taxon>
        <taxon>Myida</taxon>
        <taxon>Myoidea</taxon>
        <taxon>Myidae</taxon>
        <taxon>Mya</taxon>
    </lineage>
</organism>
<protein>
    <submittedName>
        <fullName evidence="2">Uncharacterized protein</fullName>
    </submittedName>
</protein>
<keyword evidence="3" id="KW-1185">Reference proteome</keyword>
<feature type="region of interest" description="Disordered" evidence="1">
    <location>
        <begin position="98"/>
        <end position="142"/>
    </location>
</feature>
<reference evidence="2" key="1">
    <citation type="submission" date="2022-11" db="EMBL/GenBank/DDBJ databases">
        <title>Centuries of genome instability and evolution in soft-shell clam transmissible cancer (bioRxiv).</title>
        <authorList>
            <person name="Hart S.F.M."/>
            <person name="Yonemitsu M.A."/>
            <person name="Giersch R.M."/>
            <person name="Beal B.F."/>
            <person name="Arriagada G."/>
            <person name="Davis B.W."/>
            <person name="Ostrander E.A."/>
            <person name="Goff S.P."/>
            <person name="Metzger M.J."/>
        </authorList>
    </citation>
    <scope>NUCLEOTIDE SEQUENCE</scope>
    <source>
        <strain evidence="2">MELC-2E11</strain>
        <tissue evidence="2">Siphon/mantle</tissue>
    </source>
</reference>
<evidence type="ECO:0000313" key="2">
    <source>
        <dbReference type="EMBL" id="WAR28233.1"/>
    </source>
</evidence>
<proteinExistence type="predicted"/>
<dbReference type="EMBL" id="CP111026">
    <property type="protein sequence ID" value="WAR28233.1"/>
    <property type="molecule type" value="Genomic_DNA"/>
</dbReference>
<name>A0ABY7G191_MYAAR</name>
<sequence length="142" mass="15697">MLVSIHTFQATKNLILPRGVPCCLSLFPQSTKEEDKSNGKRQSPFFTAFAEMFKSEHQQHKKKKALQQPMEAKSLNKFLLIGRISAARKIRTGGLVCVPDGTSDAHPDEPRSAVQPVPADEMPDGVDQPAGLPDPNYRSLEQ</sequence>
<gene>
    <name evidence="2" type="ORF">MAR_013937</name>
</gene>
<accession>A0ABY7G191</accession>
<dbReference type="Proteomes" id="UP001164746">
    <property type="component" value="Chromosome 15"/>
</dbReference>
<evidence type="ECO:0000256" key="1">
    <source>
        <dbReference type="SAM" id="MobiDB-lite"/>
    </source>
</evidence>
<evidence type="ECO:0000313" key="3">
    <source>
        <dbReference type="Proteomes" id="UP001164746"/>
    </source>
</evidence>